<name>A0A0C3GT00_OIDMZ</name>
<evidence type="ECO:0000313" key="2">
    <source>
        <dbReference type="EMBL" id="KIM94519.1"/>
    </source>
</evidence>
<dbReference type="GO" id="GO:0043545">
    <property type="term" value="P:molybdopterin cofactor metabolic process"/>
    <property type="evidence" value="ECO:0007669"/>
    <property type="project" value="TreeGrafter"/>
</dbReference>
<dbReference type="GO" id="GO:0008265">
    <property type="term" value="F:molybdenum cofactor sulfurtransferase activity"/>
    <property type="evidence" value="ECO:0007669"/>
    <property type="project" value="TreeGrafter"/>
</dbReference>
<dbReference type="Proteomes" id="UP000054321">
    <property type="component" value="Unassembled WGS sequence"/>
</dbReference>
<evidence type="ECO:0000313" key="3">
    <source>
        <dbReference type="Proteomes" id="UP000054321"/>
    </source>
</evidence>
<organism evidence="2 3">
    <name type="scientific">Oidiodendron maius (strain Zn)</name>
    <dbReference type="NCBI Taxonomy" id="913774"/>
    <lineage>
        <taxon>Eukaryota</taxon>
        <taxon>Fungi</taxon>
        <taxon>Dikarya</taxon>
        <taxon>Ascomycota</taxon>
        <taxon>Pezizomycotina</taxon>
        <taxon>Leotiomycetes</taxon>
        <taxon>Leotiomycetes incertae sedis</taxon>
        <taxon>Myxotrichaceae</taxon>
        <taxon>Oidiodendron</taxon>
    </lineage>
</organism>
<feature type="domain" description="Aminotransferase class V" evidence="1">
    <location>
        <begin position="22"/>
        <end position="462"/>
    </location>
</feature>
<feature type="non-terminal residue" evidence="2">
    <location>
        <position position="468"/>
    </location>
</feature>
<dbReference type="SUPFAM" id="SSF53383">
    <property type="entry name" value="PLP-dependent transferases"/>
    <property type="match status" value="1"/>
</dbReference>
<protein>
    <recommendedName>
        <fullName evidence="1">Aminotransferase class V domain-containing protein</fullName>
    </recommendedName>
</protein>
<gene>
    <name evidence="2" type="ORF">OIDMADRAFT_135947</name>
</gene>
<reference evidence="2 3" key="1">
    <citation type="submission" date="2014-04" db="EMBL/GenBank/DDBJ databases">
        <authorList>
            <consortium name="DOE Joint Genome Institute"/>
            <person name="Kuo A."/>
            <person name="Martino E."/>
            <person name="Perotto S."/>
            <person name="Kohler A."/>
            <person name="Nagy L.G."/>
            <person name="Floudas D."/>
            <person name="Copeland A."/>
            <person name="Barry K.W."/>
            <person name="Cichocki N."/>
            <person name="Veneault-Fourrey C."/>
            <person name="LaButti K."/>
            <person name="Lindquist E.A."/>
            <person name="Lipzen A."/>
            <person name="Lundell T."/>
            <person name="Morin E."/>
            <person name="Murat C."/>
            <person name="Sun H."/>
            <person name="Tunlid A."/>
            <person name="Henrissat B."/>
            <person name="Grigoriev I.V."/>
            <person name="Hibbett D.S."/>
            <person name="Martin F."/>
            <person name="Nordberg H.P."/>
            <person name="Cantor M.N."/>
            <person name="Hua S.X."/>
        </authorList>
    </citation>
    <scope>NUCLEOTIDE SEQUENCE [LARGE SCALE GENOMIC DNA]</scope>
    <source>
        <strain evidence="2 3">Zn</strain>
    </source>
</reference>
<dbReference type="STRING" id="913774.A0A0C3GT00"/>
<dbReference type="InParanoid" id="A0A0C3GT00"/>
<dbReference type="InterPro" id="IPR015422">
    <property type="entry name" value="PyrdxlP-dep_Trfase_small"/>
</dbReference>
<accession>A0A0C3GT00</accession>
<sequence>MSYNTTVEYLRDEEYPQLKGKTYLDHGGATLYAKSLVENFSHDMITNLYGNPHSASKPAMLSGNIMDDVREKTLRFLGADPKYFDLVFVANATAAIKLVMESFRDLTSATASSSGFRYGYHRDAHTSLIGVREATNAHWCFRSDDEVEQWLDGSSKILESSTDNSSEQPCLFAYPGQSNMTGRRLPLSWPGRLRNSKLHAHQNAYSLLDAAALATTSSLEPVFADPDLAPDFTSLSFYKIFGFPDLGALVVRKDSGHILQWRKFFGGGTILMATLIDQAWHHSKESSIHDRLEDGTLPFHNIIALGSAIDVHQQLFGDMNRISEHTSFLVKRLYDGIRALRHTNGKPLAVVYNEPGNHYDNSKIQGATIAFNIMRTDGTYVSYLDVERQADERDIYVRAGGLCNAGGVATYLNIKPWELKRNWSAGHRCGIANGLEVINGKPTGVVRASLGAMSTLADVDTFLYFLAE</sequence>
<reference evidence="3" key="2">
    <citation type="submission" date="2015-01" db="EMBL/GenBank/DDBJ databases">
        <title>Evolutionary Origins and Diversification of the Mycorrhizal Mutualists.</title>
        <authorList>
            <consortium name="DOE Joint Genome Institute"/>
            <consortium name="Mycorrhizal Genomics Consortium"/>
            <person name="Kohler A."/>
            <person name="Kuo A."/>
            <person name="Nagy L.G."/>
            <person name="Floudas D."/>
            <person name="Copeland A."/>
            <person name="Barry K.W."/>
            <person name="Cichocki N."/>
            <person name="Veneault-Fourrey C."/>
            <person name="LaButti K."/>
            <person name="Lindquist E.A."/>
            <person name="Lipzen A."/>
            <person name="Lundell T."/>
            <person name="Morin E."/>
            <person name="Murat C."/>
            <person name="Riley R."/>
            <person name="Ohm R."/>
            <person name="Sun H."/>
            <person name="Tunlid A."/>
            <person name="Henrissat B."/>
            <person name="Grigoriev I.V."/>
            <person name="Hibbett D.S."/>
            <person name="Martin F."/>
        </authorList>
    </citation>
    <scope>NUCLEOTIDE SEQUENCE [LARGE SCALE GENOMIC DNA]</scope>
    <source>
        <strain evidence="3">Zn</strain>
    </source>
</reference>
<dbReference type="Gene3D" id="3.90.1150.10">
    <property type="entry name" value="Aspartate Aminotransferase, domain 1"/>
    <property type="match status" value="1"/>
</dbReference>
<dbReference type="HOGENOM" id="CLU_010913_2_0_1"/>
<dbReference type="PANTHER" id="PTHR14237">
    <property type="entry name" value="MOLYBDOPTERIN COFACTOR SULFURASE MOSC"/>
    <property type="match status" value="1"/>
</dbReference>
<dbReference type="InterPro" id="IPR015424">
    <property type="entry name" value="PyrdxlP-dep_Trfase"/>
</dbReference>
<dbReference type="AlphaFoldDB" id="A0A0C3GT00"/>
<proteinExistence type="predicted"/>
<evidence type="ECO:0000259" key="1">
    <source>
        <dbReference type="Pfam" id="PF00266"/>
    </source>
</evidence>
<dbReference type="Pfam" id="PF00266">
    <property type="entry name" value="Aminotran_5"/>
    <property type="match status" value="1"/>
</dbReference>
<keyword evidence="3" id="KW-1185">Reference proteome</keyword>
<dbReference type="InterPro" id="IPR015421">
    <property type="entry name" value="PyrdxlP-dep_Trfase_major"/>
</dbReference>
<dbReference type="OrthoDB" id="10264306at2759"/>
<dbReference type="PANTHER" id="PTHR14237:SF80">
    <property type="entry name" value="MOLYBDENUM COFACTOR SULFURASE"/>
    <property type="match status" value="1"/>
</dbReference>
<dbReference type="Gene3D" id="3.40.640.10">
    <property type="entry name" value="Type I PLP-dependent aspartate aminotransferase-like (Major domain)"/>
    <property type="match status" value="1"/>
</dbReference>
<dbReference type="InterPro" id="IPR000192">
    <property type="entry name" value="Aminotrans_V_dom"/>
</dbReference>
<dbReference type="EMBL" id="KN832890">
    <property type="protein sequence ID" value="KIM94519.1"/>
    <property type="molecule type" value="Genomic_DNA"/>
</dbReference>